<gene>
    <name evidence="11" type="ORF">BOCO_0256</name>
</gene>
<dbReference type="PANTHER" id="PTHR11067">
    <property type="entry name" value="INOSINE TRIPHOSPHATE PYROPHOSPHATASE/HAM1 PROTEIN"/>
    <property type="match status" value="1"/>
</dbReference>
<dbReference type="InterPro" id="IPR020922">
    <property type="entry name" value="dITP/XTP_pyrophosphatase"/>
</dbReference>
<evidence type="ECO:0000313" key="11">
    <source>
        <dbReference type="EMBL" id="OZG50656.1"/>
    </source>
</evidence>
<dbReference type="Pfam" id="PF01725">
    <property type="entry name" value="Ham1p_like"/>
    <property type="match status" value="1"/>
</dbReference>
<evidence type="ECO:0000256" key="1">
    <source>
        <dbReference type="ARBA" id="ARBA00008023"/>
    </source>
</evidence>
<comment type="function">
    <text evidence="10">Pyrophosphatase that catalyzes the hydrolysis of nucleoside triphosphates to their monophosphate derivatives, with a high preference for the non-canonical purine nucleotides XTP (xanthosine triphosphate), dITP (deoxyinosine triphosphate) and ITP. Seems to function as a house-cleaning enzyme that removes non-canonical purine nucleotides from the nucleotide pool, thus preventing their incorporation into DNA/RNA and avoiding chromosomal lesions.</text>
</comment>
<evidence type="ECO:0000256" key="6">
    <source>
        <dbReference type="ARBA" id="ARBA00022842"/>
    </source>
</evidence>
<comment type="caution">
    <text evidence="11">The sequence shown here is derived from an EMBL/GenBank/DDBJ whole genome shotgun (WGS) entry which is preliminary data.</text>
</comment>
<keyword evidence="3 10" id="KW-0479">Metal-binding</keyword>
<dbReference type="PANTHER" id="PTHR11067:SF9">
    <property type="entry name" value="INOSINE TRIPHOSPHATE PYROPHOSPHATASE"/>
    <property type="match status" value="1"/>
</dbReference>
<evidence type="ECO:0000256" key="8">
    <source>
        <dbReference type="ARBA" id="ARBA00051875"/>
    </source>
</evidence>
<evidence type="ECO:0000256" key="3">
    <source>
        <dbReference type="ARBA" id="ARBA00022723"/>
    </source>
</evidence>
<evidence type="ECO:0000256" key="4">
    <source>
        <dbReference type="ARBA" id="ARBA00022741"/>
    </source>
</evidence>
<dbReference type="GO" id="GO:0035870">
    <property type="term" value="F:dITP diphosphatase activity"/>
    <property type="evidence" value="ECO:0007669"/>
    <property type="project" value="UniProtKB-UniRule"/>
</dbReference>
<dbReference type="Proteomes" id="UP000216004">
    <property type="component" value="Unassembled WGS sequence"/>
</dbReference>
<protein>
    <recommendedName>
        <fullName evidence="10">dITP/XTP pyrophosphatase</fullName>
        <ecNumber evidence="10">3.6.1.66</ecNumber>
    </recommendedName>
    <alternativeName>
        <fullName evidence="10">Non-canonical purine NTP pyrophosphatase</fullName>
    </alternativeName>
    <alternativeName>
        <fullName evidence="10">Non-standard purine NTP pyrophosphatase</fullName>
    </alternativeName>
    <alternativeName>
        <fullName evidence="10">Nucleoside-triphosphate diphosphatase</fullName>
    </alternativeName>
    <alternativeName>
        <fullName evidence="10">Nucleoside-triphosphate pyrophosphatase</fullName>
        <shortName evidence="10">NTPase</shortName>
    </alternativeName>
</protein>
<sequence length="226" mass="24274">MVQEGRRVVVATHNEGKLVEMQAILQKCLAVLTEEQHRKVGELQLMSAGQLGLPDPVENGVTFEENALIKARDVAHRTGLPALADDSGLVVDVMGAAPGIFSARWAGKHGDDGANIRLLSAQLKDLPEDQLGARFVTAAALVLPASNGDLEFVRPGTMTGHLIHEARGRNGFGYDPIFVPDEQPDRAVRNGLPITSAEMTAEEKNAISHRGKALRAIMPVLVENLL</sequence>
<dbReference type="HAMAP" id="MF_01405">
    <property type="entry name" value="Non_canon_purine_NTPase"/>
    <property type="match status" value="1"/>
</dbReference>
<name>A0A261EVI0_9BIFI</name>
<feature type="binding site" evidence="10">
    <location>
        <begin position="209"/>
        <end position="210"/>
    </location>
    <ligand>
        <name>substrate</name>
    </ligand>
</feature>
<feature type="binding site" evidence="10">
    <location>
        <begin position="172"/>
        <end position="175"/>
    </location>
    <ligand>
        <name>substrate</name>
    </ligand>
</feature>
<comment type="catalytic activity">
    <reaction evidence="8 10">
        <text>dITP + H2O = dIMP + diphosphate + H(+)</text>
        <dbReference type="Rhea" id="RHEA:28342"/>
        <dbReference type="ChEBI" id="CHEBI:15377"/>
        <dbReference type="ChEBI" id="CHEBI:15378"/>
        <dbReference type="ChEBI" id="CHEBI:33019"/>
        <dbReference type="ChEBI" id="CHEBI:61194"/>
        <dbReference type="ChEBI" id="CHEBI:61382"/>
        <dbReference type="EC" id="3.6.1.66"/>
    </reaction>
</comment>
<comment type="caution">
    <text evidence="10">Lacks conserved residue(s) required for the propagation of feature annotation.</text>
</comment>
<dbReference type="SUPFAM" id="SSF52972">
    <property type="entry name" value="ITPase-like"/>
    <property type="match status" value="1"/>
</dbReference>
<comment type="cofactor">
    <cofactor evidence="10">
        <name>Mg(2+)</name>
        <dbReference type="ChEBI" id="CHEBI:18420"/>
    </cofactor>
    <text evidence="10">Binds 1 Mg(2+) ion per subunit.</text>
</comment>
<dbReference type="GO" id="GO:0017111">
    <property type="term" value="F:ribonucleoside triphosphate phosphatase activity"/>
    <property type="evidence" value="ECO:0007669"/>
    <property type="project" value="InterPro"/>
</dbReference>
<keyword evidence="7 10" id="KW-0546">Nucleotide metabolism</keyword>
<feature type="binding site" evidence="10">
    <location>
        <position position="204"/>
    </location>
    <ligand>
        <name>substrate</name>
    </ligand>
</feature>
<dbReference type="EMBL" id="MWWS01000003">
    <property type="protein sequence ID" value="OZG50656.1"/>
    <property type="molecule type" value="Genomic_DNA"/>
</dbReference>
<dbReference type="GO" id="GO:0009117">
    <property type="term" value="P:nucleotide metabolic process"/>
    <property type="evidence" value="ECO:0007669"/>
    <property type="project" value="UniProtKB-KW"/>
</dbReference>
<evidence type="ECO:0000313" key="12">
    <source>
        <dbReference type="Proteomes" id="UP000216004"/>
    </source>
</evidence>
<dbReference type="GO" id="GO:0005829">
    <property type="term" value="C:cytosol"/>
    <property type="evidence" value="ECO:0007669"/>
    <property type="project" value="TreeGrafter"/>
</dbReference>
<evidence type="ECO:0000256" key="7">
    <source>
        <dbReference type="ARBA" id="ARBA00023080"/>
    </source>
</evidence>
<dbReference type="InterPro" id="IPR029001">
    <property type="entry name" value="ITPase-like_fam"/>
</dbReference>
<dbReference type="AlphaFoldDB" id="A0A261EVI0"/>
<dbReference type="GO" id="GO:0009146">
    <property type="term" value="P:purine nucleoside triphosphate catabolic process"/>
    <property type="evidence" value="ECO:0007669"/>
    <property type="project" value="UniProtKB-UniRule"/>
</dbReference>
<feature type="binding site" evidence="10">
    <location>
        <begin position="12"/>
        <end position="17"/>
    </location>
    <ligand>
        <name>substrate</name>
    </ligand>
</feature>
<evidence type="ECO:0000256" key="2">
    <source>
        <dbReference type="ARBA" id="ARBA00011738"/>
    </source>
</evidence>
<reference evidence="11 12" key="1">
    <citation type="journal article" date="2017" name="BMC Genomics">
        <title>Comparative genomic and phylogenomic analyses of the Bifidobacteriaceae family.</title>
        <authorList>
            <person name="Lugli G.A."/>
            <person name="Milani C."/>
            <person name="Turroni F."/>
            <person name="Duranti S."/>
            <person name="Mancabelli L."/>
            <person name="Mangifesta M."/>
            <person name="Ferrario C."/>
            <person name="Modesto M."/>
            <person name="Mattarelli P."/>
            <person name="Jiri K."/>
            <person name="van Sinderen D."/>
            <person name="Ventura M."/>
        </authorList>
    </citation>
    <scope>NUCLEOTIDE SEQUENCE [LARGE SCALE GENOMIC DNA]</scope>
    <source>
        <strain evidence="11 12">DSM 22924</strain>
    </source>
</reference>
<keyword evidence="4 10" id="KW-0547">Nucleotide-binding</keyword>
<feature type="binding site" evidence="10">
    <location>
        <position position="86"/>
    </location>
    <ligand>
        <name>Mg(2+)</name>
        <dbReference type="ChEBI" id="CHEBI:18420"/>
    </ligand>
</feature>
<dbReference type="EC" id="3.6.1.66" evidence="10"/>
<proteinExistence type="inferred from homology"/>
<dbReference type="CDD" id="cd00515">
    <property type="entry name" value="HAM1"/>
    <property type="match status" value="1"/>
</dbReference>
<keyword evidence="6 10" id="KW-0460">Magnesium</keyword>
<evidence type="ECO:0000256" key="9">
    <source>
        <dbReference type="ARBA" id="ARBA00052017"/>
    </source>
</evidence>
<dbReference type="OrthoDB" id="9807456at2"/>
<comment type="similarity">
    <text evidence="1 10">Belongs to the HAM1 NTPase family.</text>
</comment>
<comment type="catalytic activity">
    <reaction evidence="9 10">
        <text>XTP + H2O = XMP + diphosphate + H(+)</text>
        <dbReference type="Rhea" id="RHEA:28610"/>
        <dbReference type="ChEBI" id="CHEBI:15377"/>
        <dbReference type="ChEBI" id="CHEBI:15378"/>
        <dbReference type="ChEBI" id="CHEBI:33019"/>
        <dbReference type="ChEBI" id="CHEBI:57464"/>
        <dbReference type="ChEBI" id="CHEBI:61314"/>
        <dbReference type="EC" id="3.6.1.66"/>
    </reaction>
</comment>
<dbReference type="RefSeq" id="WP_094722307.1">
    <property type="nucleotide sequence ID" value="NZ_MWWS01000003.1"/>
</dbReference>
<evidence type="ECO:0000256" key="10">
    <source>
        <dbReference type="HAMAP-Rule" id="MF_01405"/>
    </source>
</evidence>
<dbReference type="Gene3D" id="3.90.950.10">
    <property type="match status" value="1"/>
</dbReference>
<comment type="catalytic activity">
    <reaction evidence="10">
        <text>ITP + H2O = IMP + diphosphate + H(+)</text>
        <dbReference type="Rhea" id="RHEA:29399"/>
        <dbReference type="ChEBI" id="CHEBI:15377"/>
        <dbReference type="ChEBI" id="CHEBI:15378"/>
        <dbReference type="ChEBI" id="CHEBI:33019"/>
        <dbReference type="ChEBI" id="CHEBI:58053"/>
        <dbReference type="ChEBI" id="CHEBI:61402"/>
        <dbReference type="EC" id="3.6.1.66"/>
    </reaction>
</comment>
<dbReference type="GO" id="GO:0000166">
    <property type="term" value="F:nucleotide binding"/>
    <property type="evidence" value="ECO:0007669"/>
    <property type="project" value="UniProtKB-KW"/>
</dbReference>
<feature type="active site" description="Proton acceptor" evidence="10">
    <location>
        <position position="86"/>
    </location>
</feature>
<dbReference type="InterPro" id="IPR002637">
    <property type="entry name" value="RdgB/HAM1"/>
</dbReference>
<dbReference type="GO" id="GO:0036222">
    <property type="term" value="F:XTP diphosphatase activity"/>
    <property type="evidence" value="ECO:0007669"/>
    <property type="project" value="UniProtKB-UniRule"/>
</dbReference>
<keyword evidence="5 10" id="KW-0378">Hydrolase</keyword>
<organism evidence="11 12">
    <name type="scientific">Bombiscardovia coagulans</name>
    <dbReference type="NCBI Taxonomy" id="686666"/>
    <lineage>
        <taxon>Bacteria</taxon>
        <taxon>Bacillati</taxon>
        <taxon>Actinomycetota</taxon>
        <taxon>Actinomycetes</taxon>
        <taxon>Bifidobacteriales</taxon>
        <taxon>Bifidobacteriaceae</taxon>
        <taxon>Bombiscardovia</taxon>
    </lineage>
</organism>
<accession>A0A261EVI0</accession>
<keyword evidence="12" id="KW-1185">Reference proteome</keyword>
<feature type="binding site" evidence="10">
    <location>
        <position position="87"/>
    </location>
    <ligand>
        <name>substrate</name>
    </ligand>
</feature>
<comment type="subunit">
    <text evidence="2 10">Homodimer.</text>
</comment>
<dbReference type="GO" id="GO:0046872">
    <property type="term" value="F:metal ion binding"/>
    <property type="evidence" value="ECO:0007669"/>
    <property type="project" value="UniProtKB-KW"/>
</dbReference>
<evidence type="ECO:0000256" key="5">
    <source>
        <dbReference type="ARBA" id="ARBA00022801"/>
    </source>
</evidence>
<dbReference type="FunFam" id="3.90.950.10:FF:000001">
    <property type="entry name" value="dITP/XTP pyrophosphatase"/>
    <property type="match status" value="1"/>
</dbReference>
<dbReference type="GO" id="GO:0036220">
    <property type="term" value="F:ITP diphosphatase activity"/>
    <property type="evidence" value="ECO:0007669"/>
    <property type="project" value="UniProtKB-UniRule"/>
</dbReference>